<gene>
    <name evidence="1" type="ORF">HNY73_015182</name>
</gene>
<name>A0A8T0EST7_ARGBR</name>
<reference evidence="1" key="1">
    <citation type="journal article" date="2020" name="bioRxiv">
        <title>Chromosome-level reference genome of the European wasp spider Argiope bruennichi: a resource for studies on range expansion and evolutionary adaptation.</title>
        <authorList>
            <person name="Sheffer M.M."/>
            <person name="Hoppe A."/>
            <person name="Krehenwinkel H."/>
            <person name="Uhl G."/>
            <person name="Kuss A.W."/>
            <person name="Jensen L."/>
            <person name="Jensen C."/>
            <person name="Gillespie R.G."/>
            <person name="Hoff K.J."/>
            <person name="Prost S."/>
        </authorList>
    </citation>
    <scope>NUCLEOTIDE SEQUENCE</scope>
</reference>
<protein>
    <submittedName>
        <fullName evidence="1">Uncharacterized protein</fullName>
    </submittedName>
</protein>
<dbReference type="Proteomes" id="UP000807504">
    <property type="component" value="Unassembled WGS sequence"/>
</dbReference>
<proteinExistence type="predicted"/>
<dbReference type="EMBL" id="JABXBU010002072">
    <property type="protein sequence ID" value="KAF8778461.1"/>
    <property type="molecule type" value="Genomic_DNA"/>
</dbReference>
<evidence type="ECO:0000313" key="1">
    <source>
        <dbReference type="EMBL" id="KAF8778461.1"/>
    </source>
</evidence>
<evidence type="ECO:0000313" key="2">
    <source>
        <dbReference type="Proteomes" id="UP000807504"/>
    </source>
</evidence>
<accession>A0A8T0EST7</accession>
<sequence>MTFLKVLRDCEEEADMMSSQINRREEAAVLVRKHDEFQITEEAAVHPDYVTLGDRAPTLTGLKSQVTGFVLKIVLVSIHKSEGNPQ</sequence>
<organism evidence="1 2">
    <name type="scientific">Argiope bruennichi</name>
    <name type="common">Wasp spider</name>
    <name type="synonym">Aranea bruennichi</name>
    <dbReference type="NCBI Taxonomy" id="94029"/>
    <lineage>
        <taxon>Eukaryota</taxon>
        <taxon>Metazoa</taxon>
        <taxon>Ecdysozoa</taxon>
        <taxon>Arthropoda</taxon>
        <taxon>Chelicerata</taxon>
        <taxon>Arachnida</taxon>
        <taxon>Araneae</taxon>
        <taxon>Araneomorphae</taxon>
        <taxon>Entelegynae</taxon>
        <taxon>Araneoidea</taxon>
        <taxon>Araneidae</taxon>
        <taxon>Argiope</taxon>
    </lineage>
</organism>
<comment type="caution">
    <text evidence="1">The sequence shown here is derived from an EMBL/GenBank/DDBJ whole genome shotgun (WGS) entry which is preliminary data.</text>
</comment>
<dbReference type="AlphaFoldDB" id="A0A8T0EST7"/>
<keyword evidence="2" id="KW-1185">Reference proteome</keyword>
<reference evidence="1" key="2">
    <citation type="submission" date="2020-06" db="EMBL/GenBank/DDBJ databases">
        <authorList>
            <person name="Sheffer M."/>
        </authorList>
    </citation>
    <scope>NUCLEOTIDE SEQUENCE</scope>
</reference>